<evidence type="ECO:0000313" key="18">
    <source>
        <dbReference type="Proteomes" id="UP000034235"/>
    </source>
</evidence>
<reference evidence="17 18" key="1">
    <citation type="journal article" date="2015" name="Nature">
        <title>rRNA introns, odd ribosomes, and small enigmatic genomes across a large radiation of phyla.</title>
        <authorList>
            <person name="Brown C.T."/>
            <person name="Hug L.A."/>
            <person name="Thomas B.C."/>
            <person name="Sharon I."/>
            <person name="Castelle C.J."/>
            <person name="Singh A."/>
            <person name="Wilkins M.J."/>
            <person name="Williams K.H."/>
            <person name="Banfield J.F."/>
        </authorList>
    </citation>
    <scope>NUCLEOTIDE SEQUENCE [LARGE SCALE GENOMIC DNA]</scope>
</reference>
<feature type="domain" description="Pyruvate phosphate dikinase AMP/ATP-binding" evidence="16">
    <location>
        <begin position="16"/>
        <end position="319"/>
    </location>
</feature>
<dbReference type="GO" id="GO:0008986">
    <property type="term" value="F:pyruvate, water dikinase activity"/>
    <property type="evidence" value="ECO:0007669"/>
    <property type="project" value="UniProtKB-EC"/>
</dbReference>
<evidence type="ECO:0000256" key="8">
    <source>
        <dbReference type="ARBA" id="ARBA00022723"/>
    </source>
</evidence>
<comment type="function">
    <text evidence="2">Catalyzes the phosphorylation of pyruvate to phosphoenolpyruvate.</text>
</comment>
<dbReference type="SUPFAM" id="SSF56059">
    <property type="entry name" value="Glutathione synthetase ATP-binding domain-like"/>
    <property type="match status" value="1"/>
</dbReference>
<evidence type="ECO:0000256" key="7">
    <source>
        <dbReference type="ARBA" id="ARBA00022679"/>
    </source>
</evidence>
<comment type="pathway">
    <text evidence="3">Carbohydrate biosynthesis; gluconeogenesis.</text>
</comment>
<dbReference type="Pfam" id="PF00391">
    <property type="entry name" value="PEP-utilizers"/>
    <property type="match status" value="1"/>
</dbReference>
<comment type="similarity">
    <text evidence="4">Belongs to the PEP-utilizing enzyme family.</text>
</comment>
<dbReference type="PANTHER" id="PTHR43030">
    <property type="entry name" value="PHOSPHOENOLPYRUVATE SYNTHASE"/>
    <property type="match status" value="1"/>
</dbReference>
<evidence type="ECO:0000256" key="9">
    <source>
        <dbReference type="ARBA" id="ARBA00022741"/>
    </source>
</evidence>
<keyword evidence="12" id="KW-0460">Magnesium</keyword>
<evidence type="ECO:0000256" key="1">
    <source>
        <dbReference type="ARBA" id="ARBA00001946"/>
    </source>
</evidence>
<gene>
    <name evidence="17" type="ORF">US86_C0022G0002</name>
</gene>
<name>A0A0G0LSK5_9BACT</name>
<keyword evidence="10" id="KW-0418">Kinase</keyword>
<dbReference type="GO" id="GO:0006094">
    <property type="term" value="P:gluconeogenesis"/>
    <property type="evidence" value="ECO:0007669"/>
    <property type="project" value="UniProtKB-UniPathway"/>
</dbReference>
<dbReference type="EC" id="2.7.9.2" evidence="5"/>
<keyword evidence="8" id="KW-0479">Metal-binding</keyword>
<keyword evidence="9" id="KW-0547">Nucleotide-binding</keyword>
<dbReference type="GO" id="GO:0005524">
    <property type="term" value="F:ATP binding"/>
    <property type="evidence" value="ECO:0007669"/>
    <property type="project" value="UniProtKB-KW"/>
</dbReference>
<evidence type="ECO:0000256" key="13">
    <source>
        <dbReference type="ARBA" id="ARBA00033470"/>
    </source>
</evidence>
<evidence type="ECO:0000256" key="12">
    <source>
        <dbReference type="ARBA" id="ARBA00022842"/>
    </source>
</evidence>
<protein>
    <recommendedName>
        <fullName evidence="6">Phosphoenolpyruvate synthase</fullName>
        <ecNumber evidence="5">2.7.9.2</ecNumber>
    </recommendedName>
    <alternativeName>
        <fullName evidence="13">Pyruvate, water dikinase</fullName>
    </alternativeName>
</protein>
<sequence length="695" mass="78407">MTYTKSLSKLSKKDVAIAGGKGASLGELLQAKILVPNGFVVLTDAFDKFLDDTDLRQEVLAQLDKVDQDKMHTIERASERIQQMILRANMPKEIAEIISKDFSSLGAKYVAVRSSATEEDSNSAAWAGQLETYLNTKEEALLENVKKCWASLFTPRAIFYRFEKKLKESNISVAVVVQEMIESEKAGIAFSVHPVTQDKNQMIIEAIFGLGETIVSGTITPDSYVVSKKDNKIIDINIHEQTKALYKKDGGGNEWRDLDDKGTEQVLNEKAILKLAGIIKKIESHYNAPQDIEWAFANGKFFITQSRPITTLTRTSPVSSRALIDTKQYIYVANREITLLEMSLIIESYRHKYTEVNVLREFGKLLSDQAVIVGKGLSVDMYRTKESIKKAGDCSIALIKNDKLFLHNLADISIKIAGKIIRKIEGLKILISNENISQQQLKTFYMTWRELFLNFFPMQVLPLGFERSLEFNEKDILIKNKEVLINWRDKTQYVQMQLEKVFATFLGQTKKKLKKDIRYHSDMEVIQSLTKEKVFNKNDINLRENGYLMIWDFENEIPYSIYTGKEIIQTVSLLEKEKNIGDKPKNLMHGSGIGSGSCKAPAYILENKDDLNDVPQGCILVAKVLELEDIHKLKGKNICGVVTEEGGLTSHIAISGRELGVPIVVAVKNVTRLIQKDVLISIDADDGYITINNVK</sequence>
<dbReference type="InterPro" id="IPR008279">
    <property type="entry name" value="PEP-util_enz_mobile_dom"/>
</dbReference>
<dbReference type="PANTHER" id="PTHR43030:SF1">
    <property type="entry name" value="PHOSPHOENOLPYRUVATE SYNTHASE"/>
    <property type="match status" value="1"/>
</dbReference>
<keyword evidence="7" id="KW-0808">Transferase</keyword>
<dbReference type="PATRIC" id="fig|1618422.5.peg.1236"/>
<dbReference type="InterPro" id="IPR006319">
    <property type="entry name" value="PEP_synth"/>
</dbReference>
<accession>A0A0G0LSK5</accession>
<evidence type="ECO:0000256" key="4">
    <source>
        <dbReference type="ARBA" id="ARBA00007837"/>
    </source>
</evidence>
<evidence type="ECO:0000313" key="17">
    <source>
        <dbReference type="EMBL" id="KKQ64404.1"/>
    </source>
</evidence>
<organism evidence="17 18">
    <name type="scientific">Candidatus Daviesbacteria bacterium GW2011_GWA2_38_24</name>
    <dbReference type="NCBI Taxonomy" id="1618422"/>
    <lineage>
        <taxon>Bacteria</taxon>
        <taxon>Candidatus Daviesiibacteriota</taxon>
    </lineage>
</organism>
<comment type="caution">
    <text evidence="17">The sequence shown here is derived from an EMBL/GenBank/DDBJ whole genome shotgun (WGS) entry which is preliminary data.</text>
</comment>
<dbReference type="InterPro" id="IPR002192">
    <property type="entry name" value="PPDK_AMP/ATP-bd"/>
</dbReference>
<evidence type="ECO:0000256" key="14">
    <source>
        <dbReference type="ARBA" id="ARBA00047700"/>
    </source>
</evidence>
<dbReference type="AlphaFoldDB" id="A0A0G0LSK5"/>
<keyword evidence="11" id="KW-0067">ATP-binding</keyword>
<proteinExistence type="inferred from homology"/>
<comment type="catalytic activity">
    <reaction evidence="14">
        <text>pyruvate + ATP + H2O = phosphoenolpyruvate + AMP + phosphate + 2 H(+)</text>
        <dbReference type="Rhea" id="RHEA:11364"/>
        <dbReference type="ChEBI" id="CHEBI:15361"/>
        <dbReference type="ChEBI" id="CHEBI:15377"/>
        <dbReference type="ChEBI" id="CHEBI:15378"/>
        <dbReference type="ChEBI" id="CHEBI:30616"/>
        <dbReference type="ChEBI" id="CHEBI:43474"/>
        <dbReference type="ChEBI" id="CHEBI:58702"/>
        <dbReference type="ChEBI" id="CHEBI:456215"/>
        <dbReference type="EC" id="2.7.9.2"/>
    </reaction>
</comment>
<dbReference type="UniPathway" id="UPA00138"/>
<dbReference type="Gene3D" id="3.30.1490.20">
    <property type="entry name" value="ATP-grasp fold, A domain"/>
    <property type="match status" value="1"/>
</dbReference>
<dbReference type="EMBL" id="LBUP01000022">
    <property type="protein sequence ID" value="KKQ64404.1"/>
    <property type="molecule type" value="Genomic_DNA"/>
</dbReference>
<comment type="cofactor">
    <cofactor evidence="1">
        <name>Mg(2+)</name>
        <dbReference type="ChEBI" id="CHEBI:18420"/>
    </cofactor>
</comment>
<evidence type="ECO:0000259" key="15">
    <source>
        <dbReference type="Pfam" id="PF00391"/>
    </source>
</evidence>
<evidence type="ECO:0000256" key="3">
    <source>
        <dbReference type="ARBA" id="ARBA00004742"/>
    </source>
</evidence>
<evidence type="ECO:0000256" key="5">
    <source>
        <dbReference type="ARBA" id="ARBA00011996"/>
    </source>
</evidence>
<dbReference type="Pfam" id="PF01326">
    <property type="entry name" value="PPDK_N"/>
    <property type="match status" value="1"/>
</dbReference>
<keyword evidence="17" id="KW-0670">Pyruvate</keyword>
<dbReference type="Proteomes" id="UP000034235">
    <property type="component" value="Unassembled WGS sequence"/>
</dbReference>
<evidence type="ECO:0000256" key="2">
    <source>
        <dbReference type="ARBA" id="ARBA00002988"/>
    </source>
</evidence>
<feature type="domain" description="PEP-utilising enzyme mobile" evidence="15">
    <location>
        <begin position="615"/>
        <end position="687"/>
    </location>
</feature>
<dbReference type="GO" id="GO:0046872">
    <property type="term" value="F:metal ion binding"/>
    <property type="evidence" value="ECO:0007669"/>
    <property type="project" value="UniProtKB-KW"/>
</dbReference>
<dbReference type="Gene3D" id="3.50.30.10">
    <property type="entry name" value="Phosphohistidine domain"/>
    <property type="match status" value="1"/>
</dbReference>
<dbReference type="InterPro" id="IPR013815">
    <property type="entry name" value="ATP_grasp_subdomain_1"/>
</dbReference>
<evidence type="ECO:0000259" key="16">
    <source>
        <dbReference type="Pfam" id="PF01326"/>
    </source>
</evidence>
<dbReference type="InterPro" id="IPR036637">
    <property type="entry name" value="Phosphohistidine_dom_sf"/>
</dbReference>
<dbReference type="SUPFAM" id="SSF52009">
    <property type="entry name" value="Phosphohistidine domain"/>
    <property type="match status" value="1"/>
</dbReference>
<dbReference type="Gene3D" id="3.30.470.20">
    <property type="entry name" value="ATP-grasp fold, B domain"/>
    <property type="match status" value="1"/>
</dbReference>
<evidence type="ECO:0000256" key="11">
    <source>
        <dbReference type="ARBA" id="ARBA00022840"/>
    </source>
</evidence>
<evidence type="ECO:0000256" key="10">
    <source>
        <dbReference type="ARBA" id="ARBA00022777"/>
    </source>
</evidence>
<evidence type="ECO:0000256" key="6">
    <source>
        <dbReference type="ARBA" id="ARBA00021623"/>
    </source>
</evidence>